<feature type="transmembrane region" description="Helical" evidence="1">
    <location>
        <begin position="12"/>
        <end position="32"/>
    </location>
</feature>
<organism evidence="2 3">
    <name type="scientific">Rotaria magnacalcarata</name>
    <dbReference type="NCBI Taxonomy" id="392030"/>
    <lineage>
        <taxon>Eukaryota</taxon>
        <taxon>Metazoa</taxon>
        <taxon>Spiralia</taxon>
        <taxon>Gnathifera</taxon>
        <taxon>Rotifera</taxon>
        <taxon>Eurotatoria</taxon>
        <taxon>Bdelloidea</taxon>
        <taxon>Philodinida</taxon>
        <taxon>Philodinidae</taxon>
        <taxon>Rotaria</taxon>
    </lineage>
</organism>
<dbReference type="EMBL" id="CAJNRF010004637">
    <property type="protein sequence ID" value="CAF2062384.1"/>
    <property type="molecule type" value="Genomic_DNA"/>
</dbReference>
<dbReference type="AlphaFoldDB" id="A0A816QL33"/>
<evidence type="ECO:0000313" key="2">
    <source>
        <dbReference type="EMBL" id="CAF2062384.1"/>
    </source>
</evidence>
<dbReference type="Proteomes" id="UP000663856">
    <property type="component" value="Unassembled WGS sequence"/>
</dbReference>
<proteinExistence type="predicted"/>
<keyword evidence="1" id="KW-1133">Transmembrane helix</keyword>
<comment type="caution">
    <text evidence="2">The sequence shown here is derived from an EMBL/GenBank/DDBJ whole genome shotgun (WGS) entry which is preliminary data.</text>
</comment>
<gene>
    <name evidence="2" type="ORF">WKI299_LOCUS12371</name>
</gene>
<evidence type="ECO:0000256" key="1">
    <source>
        <dbReference type="SAM" id="Phobius"/>
    </source>
</evidence>
<evidence type="ECO:0000313" key="3">
    <source>
        <dbReference type="Proteomes" id="UP000663856"/>
    </source>
</evidence>
<protein>
    <submittedName>
        <fullName evidence="2">Uncharacterized protein</fullName>
    </submittedName>
</protein>
<keyword evidence="1" id="KW-0472">Membrane</keyword>
<dbReference type="InterPro" id="IPR007877">
    <property type="entry name" value="DUF707"/>
</dbReference>
<accession>A0A816QL33</accession>
<keyword evidence="1" id="KW-0812">Transmembrane</keyword>
<reference evidence="2" key="1">
    <citation type="submission" date="2021-02" db="EMBL/GenBank/DDBJ databases">
        <authorList>
            <person name="Nowell W R."/>
        </authorList>
    </citation>
    <scope>NUCLEOTIDE SEQUENCE</scope>
</reference>
<dbReference type="PANTHER" id="PTHR31210:SF43">
    <property type="entry name" value="STORAGE PROTEIN-RELATED"/>
    <property type="match status" value="1"/>
</dbReference>
<name>A0A816QL33_9BILA</name>
<dbReference type="Pfam" id="PF05212">
    <property type="entry name" value="DUF707"/>
    <property type="match status" value="1"/>
</dbReference>
<dbReference type="PANTHER" id="PTHR31210">
    <property type="entry name" value="OS06G0731900 PROTEIN"/>
    <property type="match status" value="1"/>
</dbReference>
<sequence length="350" mass="40297">MWLLKRLGLPMTIAVLSAIVFAMHFGIIGYSFCPSPTIMKGNSFGQGLINFQNDGLEKPNSALSQSSILNSFMTEYSLSFQRKSNCNLRTPKDCFRTNKSLVVTFWRQESKERWFASNMLLVFLESYFEHIVMVHDNSSWNSHPAFDKIIWIHVAGQLRFWYIKRFLSPHIFRAYRYIWFVDDDVEFNFDTRVYECVTDKFDILLSAPARGQGTTIHDITRKFSTSSSRIGRWTDFVEIGPMFIANNLAAICIWNFLSEKVGLGYGIDMTWCRFLSSRCFKQIPVSKTCAILDAFLVHHNSKSIGTLRIGLAEIPAYRNYYQKYSSKKVVFGAVGSDSSDLASCQERQFN</sequence>